<keyword evidence="4 7" id="KW-0812">Transmembrane</keyword>
<evidence type="ECO:0000256" key="3">
    <source>
        <dbReference type="ARBA" id="ARBA00022475"/>
    </source>
</evidence>
<evidence type="ECO:0000313" key="10">
    <source>
        <dbReference type="Proteomes" id="UP001454036"/>
    </source>
</evidence>
<dbReference type="InterPro" id="IPR044173">
    <property type="entry name" value="CASPL"/>
</dbReference>
<keyword evidence="5 7" id="KW-1133">Transmembrane helix</keyword>
<evidence type="ECO:0000256" key="4">
    <source>
        <dbReference type="ARBA" id="ARBA00022692"/>
    </source>
</evidence>
<sequence length="188" mass="20143">MMKAGLVEAGEASKAMLHPKKTRGLAVFDLVLRLLAIAGTLGSAVGMGQAEQVLPFSTQFFRFDAQYDDFGEFQLFIIVNSIVCGYLALSLPVSVLHVVRRRASGKSRVMLVFLDTIILALLTAGASAAAAMVYLAHNGNSAANWFSVCQQYTEFCQSVSGSLIGSFIAMVGFVMLIILSSVALSRNH</sequence>
<evidence type="ECO:0000256" key="1">
    <source>
        <dbReference type="ARBA" id="ARBA00004651"/>
    </source>
</evidence>
<dbReference type="NCBIfam" id="TIGR01569">
    <property type="entry name" value="A_tha_TIGR01569"/>
    <property type="match status" value="1"/>
</dbReference>
<evidence type="ECO:0000313" key="9">
    <source>
        <dbReference type="EMBL" id="GAA0149777.1"/>
    </source>
</evidence>
<evidence type="ECO:0000256" key="7">
    <source>
        <dbReference type="RuleBase" id="RU361233"/>
    </source>
</evidence>
<comment type="subcellular location">
    <subcellularLocation>
        <location evidence="1 7">Cell membrane</location>
        <topology evidence="1 7">Multi-pass membrane protein</topology>
    </subcellularLocation>
</comment>
<evidence type="ECO:0000259" key="8">
    <source>
        <dbReference type="Pfam" id="PF04535"/>
    </source>
</evidence>
<dbReference type="Pfam" id="PF04535">
    <property type="entry name" value="CASP_dom"/>
    <property type="match status" value="1"/>
</dbReference>
<dbReference type="InterPro" id="IPR006702">
    <property type="entry name" value="CASP_dom"/>
</dbReference>
<comment type="subunit">
    <text evidence="7">Homodimer and heterodimers.</text>
</comment>
<protein>
    <recommendedName>
        <fullName evidence="7">CASP-like protein</fullName>
    </recommendedName>
</protein>
<feature type="domain" description="Casparian strip membrane protein" evidence="8">
    <location>
        <begin position="23"/>
        <end position="171"/>
    </location>
</feature>
<comment type="similarity">
    <text evidence="2 7">Belongs to the Casparian strip membrane proteins (CASP) family.</text>
</comment>
<dbReference type="Proteomes" id="UP001454036">
    <property type="component" value="Unassembled WGS sequence"/>
</dbReference>
<dbReference type="AlphaFoldDB" id="A0AAV3PFR9"/>
<feature type="transmembrane region" description="Helical" evidence="7">
    <location>
        <begin position="111"/>
        <end position="136"/>
    </location>
</feature>
<keyword evidence="10" id="KW-1185">Reference proteome</keyword>
<feature type="transmembrane region" description="Helical" evidence="7">
    <location>
        <begin position="163"/>
        <end position="184"/>
    </location>
</feature>
<organism evidence="9 10">
    <name type="scientific">Lithospermum erythrorhizon</name>
    <name type="common">Purple gromwell</name>
    <name type="synonym">Lithospermum officinale var. erythrorhizon</name>
    <dbReference type="NCBI Taxonomy" id="34254"/>
    <lineage>
        <taxon>Eukaryota</taxon>
        <taxon>Viridiplantae</taxon>
        <taxon>Streptophyta</taxon>
        <taxon>Embryophyta</taxon>
        <taxon>Tracheophyta</taxon>
        <taxon>Spermatophyta</taxon>
        <taxon>Magnoliopsida</taxon>
        <taxon>eudicotyledons</taxon>
        <taxon>Gunneridae</taxon>
        <taxon>Pentapetalae</taxon>
        <taxon>asterids</taxon>
        <taxon>lamiids</taxon>
        <taxon>Boraginales</taxon>
        <taxon>Boraginaceae</taxon>
        <taxon>Boraginoideae</taxon>
        <taxon>Lithospermeae</taxon>
        <taxon>Lithospermum</taxon>
    </lineage>
</organism>
<dbReference type="EMBL" id="BAABME010001465">
    <property type="protein sequence ID" value="GAA0149777.1"/>
    <property type="molecule type" value="Genomic_DNA"/>
</dbReference>
<keyword evidence="6 7" id="KW-0472">Membrane</keyword>
<keyword evidence="3 7" id="KW-1003">Cell membrane</keyword>
<name>A0AAV3PFR9_LITER</name>
<gene>
    <name evidence="9" type="ORF">LIER_08874</name>
</gene>
<reference evidence="9 10" key="1">
    <citation type="submission" date="2024-01" db="EMBL/GenBank/DDBJ databases">
        <title>The complete chloroplast genome sequence of Lithospermum erythrorhizon: insights into the phylogenetic relationship among Boraginaceae species and the maternal lineages of purple gromwells.</title>
        <authorList>
            <person name="Okada T."/>
            <person name="Watanabe K."/>
        </authorList>
    </citation>
    <scope>NUCLEOTIDE SEQUENCE [LARGE SCALE GENOMIC DNA]</scope>
</reference>
<evidence type="ECO:0000256" key="6">
    <source>
        <dbReference type="ARBA" id="ARBA00023136"/>
    </source>
</evidence>
<evidence type="ECO:0000256" key="5">
    <source>
        <dbReference type="ARBA" id="ARBA00022989"/>
    </source>
</evidence>
<evidence type="ECO:0000256" key="2">
    <source>
        <dbReference type="ARBA" id="ARBA00007651"/>
    </source>
</evidence>
<comment type="caution">
    <text evidence="7">Lacks conserved residue(s) required for the propagation of feature annotation.</text>
</comment>
<dbReference type="GO" id="GO:0005886">
    <property type="term" value="C:plasma membrane"/>
    <property type="evidence" value="ECO:0007669"/>
    <property type="project" value="UniProtKB-SubCell"/>
</dbReference>
<proteinExistence type="inferred from homology"/>
<dbReference type="PANTHER" id="PTHR36488:SF12">
    <property type="entry name" value="CASP-LIKE PROTEIN"/>
    <property type="match status" value="1"/>
</dbReference>
<comment type="caution">
    <text evidence="9">The sequence shown here is derived from an EMBL/GenBank/DDBJ whole genome shotgun (WGS) entry which is preliminary data.</text>
</comment>
<accession>A0AAV3PFR9</accession>
<dbReference type="InterPro" id="IPR006459">
    <property type="entry name" value="CASP/CASPL"/>
</dbReference>
<dbReference type="PANTHER" id="PTHR36488">
    <property type="entry name" value="CASP-LIKE PROTEIN 1U1"/>
    <property type="match status" value="1"/>
</dbReference>
<feature type="transmembrane region" description="Helical" evidence="7">
    <location>
        <begin position="74"/>
        <end position="99"/>
    </location>
</feature>